<name>A0A2K9NPU5_BACTC</name>
<organism evidence="6 7">
    <name type="scientific">Bacteriovorax stolpii</name>
    <name type="common">Bdellovibrio stolpii</name>
    <dbReference type="NCBI Taxonomy" id="960"/>
    <lineage>
        <taxon>Bacteria</taxon>
        <taxon>Pseudomonadati</taxon>
        <taxon>Bdellovibrionota</taxon>
        <taxon>Bacteriovoracia</taxon>
        <taxon>Bacteriovoracales</taxon>
        <taxon>Bacteriovoracaceae</taxon>
        <taxon>Bacteriovorax</taxon>
    </lineage>
</organism>
<dbReference type="RefSeq" id="WP_102242851.1">
    <property type="nucleotide sequence ID" value="NZ_CP025704.1"/>
</dbReference>
<comment type="cofactor">
    <cofactor evidence="1 4">
        <name>pyridoxal 5'-phosphate</name>
        <dbReference type="ChEBI" id="CHEBI:597326"/>
    </cofactor>
</comment>
<dbReference type="InterPro" id="IPR015424">
    <property type="entry name" value="PyrdxlP-dep_Trfase"/>
</dbReference>
<dbReference type="PANTHER" id="PTHR43586:SF15">
    <property type="entry name" value="BLR3095 PROTEIN"/>
    <property type="match status" value="1"/>
</dbReference>
<dbReference type="SUPFAM" id="SSF53383">
    <property type="entry name" value="PLP-dependent transferases"/>
    <property type="match status" value="1"/>
</dbReference>
<accession>A0A2K9NPU5</accession>
<dbReference type="InterPro" id="IPR020578">
    <property type="entry name" value="Aminotrans_V_PyrdxlP_BS"/>
</dbReference>
<evidence type="ECO:0000256" key="2">
    <source>
        <dbReference type="ARBA" id="ARBA00022898"/>
    </source>
</evidence>
<gene>
    <name evidence="6" type="ORF">C0V70_05400</name>
</gene>
<evidence type="ECO:0000256" key="3">
    <source>
        <dbReference type="RuleBase" id="RU004075"/>
    </source>
</evidence>
<comment type="similarity">
    <text evidence="3">Belongs to the class-V pyridoxal-phosphate-dependent aminotransferase family.</text>
</comment>
<sequence length="370" mass="41064">MIGKFKDSFYQGSERIHLNNGGLAPISKQARDKVLYWGNRFYEEGFYTDLDYMNDVLHSRQSLAKLIGCDHTEIAFFQSTAGGVSQLAMQFPLNAGDEVIMWAEEYGSHLYPWQEACKRKNANLVLVPSEKNLATPYEKIVEKITDKTKIIAVSWVQFLTGARTDIEALGKVTKEKGIFLFVDIIQGLGLHHFDMKKWGVDAVAGGSHKWLFSPVGVGYLAIDQKHIGKIKPHNVGSYTFGTCDDPTSLECIPKLDASKFEAGSKQVLEITALGASVDLILETGVSHIETETIRLAKMLRLGLEQKGYEVHSPYELKNHQTPMVNFIPKATTVESLRAIPCNFAIRGPGVRLSPAAFTTDEVIGRVLSVL</sequence>
<dbReference type="AlphaFoldDB" id="A0A2K9NPU5"/>
<protein>
    <recommendedName>
        <fullName evidence="5">Aminotransferase class V domain-containing protein</fullName>
    </recommendedName>
</protein>
<keyword evidence="2" id="KW-0663">Pyridoxal phosphate</keyword>
<dbReference type="Proteomes" id="UP000235584">
    <property type="component" value="Chromosome"/>
</dbReference>
<dbReference type="Pfam" id="PF00266">
    <property type="entry name" value="Aminotran_5"/>
    <property type="match status" value="1"/>
</dbReference>
<dbReference type="OrthoDB" id="9764293at2"/>
<dbReference type="KEGG" id="bsto:C0V70_05400"/>
<dbReference type="EMBL" id="CP025704">
    <property type="protein sequence ID" value="AUN97556.1"/>
    <property type="molecule type" value="Genomic_DNA"/>
</dbReference>
<dbReference type="Gene3D" id="3.40.640.10">
    <property type="entry name" value="Type I PLP-dependent aspartate aminotransferase-like (Major domain)"/>
    <property type="match status" value="1"/>
</dbReference>
<evidence type="ECO:0000313" key="6">
    <source>
        <dbReference type="EMBL" id="AUN97556.1"/>
    </source>
</evidence>
<evidence type="ECO:0000313" key="7">
    <source>
        <dbReference type="Proteomes" id="UP000235584"/>
    </source>
</evidence>
<dbReference type="InterPro" id="IPR000192">
    <property type="entry name" value="Aminotrans_V_dom"/>
</dbReference>
<feature type="domain" description="Aminotransferase class V" evidence="5">
    <location>
        <begin position="57"/>
        <end position="324"/>
    </location>
</feature>
<evidence type="ECO:0000256" key="1">
    <source>
        <dbReference type="ARBA" id="ARBA00001933"/>
    </source>
</evidence>
<reference evidence="6 7" key="1">
    <citation type="submission" date="2018-01" db="EMBL/GenBank/DDBJ databases">
        <title>Complete genome sequence of Bacteriovorax stolpii DSM12778.</title>
        <authorList>
            <person name="Tang B."/>
            <person name="Chang J."/>
        </authorList>
    </citation>
    <scope>NUCLEOTIDE SEQUENCE [LARGE SCALE GENOMIC DNA]</scope>
    <source>
        <strain evidence="6 7">DSM 12778</strain>
    </source>
</reference>
<dbReference type="InterPro" id="IPR015421">
    <property type="entry name" value="PyrdxlP-dep_Trfase_major"/>
</dbReference>
<dbReference type="Gene3D" id="3.90.1150.10">
    <property type="entry name" value="Aspartate Aminotransferase, domain 1"/>
    <property type="match status" value="1"/>
</dbReference>
<proteinExistence type="inferred from homology"/>
<dbReference type="InterPro" id="IPR015422">
    <property type="entry name" value="PyrdxlP-dep_Trfase_small"/>
</dbReference>
<dbReference type="PANTHER" id="PTHR43586">
    <property type="entry name" value="CYSTEINE DESULFURASE"/>
    <property type="match status" value="1"/>
</dbReference>
<keyword evidence="7" id="KW-1185">Reference proteome</keyword>
<dbReference type="PROSITE" id="PS00595">
    <property type="entry name" value="AA_TRANSFER_CLASS_5"/>
    <property type="match status" value="1"/>
</dbReference>
<evidence type="ECO:0000259" key="5">
    <source>
        <dbReference type="Pfam" id="PF00266"/>
    </source>
</evidence>
<evidence type="ECO:0000256" key="4">
    <source>
        <dbReference type="RuleBase" id="RU004504"/>
    </source>
</evidence>